<evidence type="ECO:0000256" key="6">
    <source>
        <dbReference type="ARBA" id="ARBA00047619"/>
    </source>
</evidence>
<dbReference type="STRING" id="1316194.A0A1Q5UBR9"/>
<evidence type="ECO:0000256" key="7">
    <source>
        <dbReference type="ARBA" id="ARBA00047841"/>
    </source>
</evidence>
<evidence type="ECO:0000256" key="4">
    <source>
        <dbReference type="ARBA" id="ARBA00022679"/>
    </source>
</evidence>
<dbReference type="SUPFAM" id="SSF53335">
    <property type="entry name" value="S-adenosyl-L-methionine-dependent methyltransferases"/>
    <property type="match status" value="2"/>
</dbReference>
<dbReference type="Pfam" id="PF13489">
    <property type="entry name" value="Methyltransf_23"/>
    <property type="match status" value="1"/>
</dbReference>
<feature type="domain" description="Methyltransferase type 11" evidence="8">
    <location>
        <begin position="272"/>
        <end position="354"/>
    </location>
</feature>
<dbReference type="GO" id="GO:0032259">
    <property type="term" value="P:methylation"/>
    <property type="evidence" value="ECO:0007669"/>
    <property type="project" value="UniProtKB-KW"/>
</dbReference>
<evidence type="ECO:0000313" key="9">
    <source>
        <dbReference type="EMBL" id="OKP09909.1"/>
    </source>
</evidence>
<dbReference type="Pfam" id="PF08241">
    <property type="entry name" value="Methyltransf_11"/>
    <property type="match status" value="1"/>
</dbReference>
<dbReference type="EC" id="2.1.1.103" evidence="5"/>
<keyword evidence="10" id="KW-1185">Reference proteome</keyword>
<dbReference type="GO" id="GO:0000234">
    <property type="term" value="F:phosphoethanolamine N-methyltransferase activity"/>
    <property type="evidence" value="ECO:0007669"/>
    <property type="project" value="UniProtKB-EC"/>
</dbReference>
<name>A0A1Q5UBR9_9EURO</name>
<organism evidence="9 10">
    <name type="scientific">Penicillium subrubescens</name>
    <dbReference type="NCBI Taxonomy" id="1316194"/>
    <lineage>
        <taxon>Eukaryota</taxon>
        <taxon>Fungi</taxon>
        <taxon>Dikarya</taxon>
        <taxon>Ascomycota</taxon>
        <taxon>Pezizomycotina</taxon>
        <taxon>Eurotiomycetes</taxon>
        <taxon>Eurotiomycetidae</taxon>
        <taxon>Eurotiales</taxon>
        <taxon>Aspergillaceae</taxon>
        <taxon>Penicillium</taxon>
    </lineage>
</organism>
<comment type="catalytic activity">
    <reaction evidence="7">
        <text>N-methylethanolamine phosphate + S-adenosyl-L-methionine = N,N-dimethylethanolamine phosphate + S-adenosyl-L-homocysteine + H(+)</text>
        <dbReference type="Rhea" id="RHEA:25321"/>
        <dbReference type="ChEBI" id="CHEBI:15378"/>
        <dbReference type="ChEBI" id="CHEBI:57781"/>
        <dbReference type="ChEBI" id="CHEBI:57856"/>
        <dbReference type="ChEBI" id="CHEBI:58641"/>
        <dbReference type="ChEBI" id="CHEBI:59789"/>
        <dbReference type="EC" id="2.1.1.103"/>
    </reaction>
    <physiologicalReaction direction="left-to-right" evidence="7">
        <dbReference type="Rhea" id="RHEA:25322"/>
    </physiologicalReaction>
</comment>
<dbReference type="CDD" id="cd02440">
    <property type="entry name" value="AdoMet_MTases"/>
    <property type="match status" value="2"/>
</dbReference>
<dbReference type="PANTHER" id="PTHR44307">
    <property type="entry name" value="PHOSPHOETHANOLAMINE METHYLTRANSFERASE"/>
    <property type="match status" value="1"/>
</dbReference>
<dbReference type="InterPro" id="IPR013216">
    <property type="entry name" value="Methyltransf_11"/>
</dbReference>
<dbReference type="Proteomes" id="UP000186955">
    <property type="component" value="Unassembled WGS sequence"/>
</dbReference>
<gene>
    <name evidence="9" type="ORF">PENSUB_4684</name>
</gene>
<dbReference type="EMBL" id="MNBE01000429">
    <property type="protein sequence ID" value="OKP09909.1"/>
    <property type="molecule type" value="Genomic_DNA"/>
</dbReference>
<comment type="pathway">
    <text evidence="1">Phospholipid metabolism; phosphatidylcholine biosynthesis.</text>
</comment>
<evidence type="ECO:0000313" key="10">
    <source>
        <dbReference type="Proteomes" id="UP000186955"/>
    </source>
</evidence>
<evidence type="ECO:0000259" key="8">
    <source>
        <dbReference type="Pfam" id="PF08241"/>
    </source>
</evidence>
<comment type="pathway">
    <text evidence="2">Lipid metabolism.</text>
</comment>
<evidence type="ECO:0000256" key="2">
    <source>
        <dbReference type="ARBA" id="ARBA00005189"/>
    </source>
</evidence>
<keyword evidence="3" id="KW-0489">Methyltransferase</keyword>
<dbReference type="OrthoDB" id="540004at2759"/>
<dbReference type="InterPro" id="IPR029063">
    <property type="entry name" value="SAM-dependent_MTases_sf"/>
</dbReference>
<keyword evidence="4" id="KW-0808">Transferase</keyword>
<comment type="catalytic activity">
    <reaction evidence="6">
        <text>N,N-dimethylethanolamine phosphate + S-adenosyl-L-methionine = phosphocholine + S-adenosyl-L-homocysteine + H(+)</text>
        <dbReference type="Rhea" id="RHEA:25325"/>
        <dbReference type="ChEBI" id="CHEBI:15378"/>
        <dbReference type="ChEBI" id="CHEBI:57856"/>
        <dbReference type="ChEBI" id="CHEBI:58641"/>
        <dbReference type="ChEBI" id="CHEBI:59789"/>
        <dbReference type="ChEBI" id="CHEBI:295975"/>
        <dbReference type="EC" id="2.1.1.103"/>
    </reaction>
    <physiologicalReaction direction="left-to-right" evidence="6">
        <dbReference type="Rhea" id="RHEA:25326"/>
    </physiologicalReaction>
</comment>
<dbReference type="PANTHER" id="PTHR44307:SF2">
    <property type="entry name" value="PHOSPHOETHANOLAMINE METHYLTRANSFERASE ISOFORM X1"/>
    <property type="match status" value="1"/>
</dbReference>
<protein>
    <recommendedName>
        <fullName evidence="5">phosphoethanolamine N-methyltransferase</fullName>
        <ecNumber evidence="5">2.1.1.103</ecNumber>
    </recommendedName>
</protein>
<accession>A0A1Q5UBR9</accession>
<dbReference type="Gene3D" id="3.40.50.150">
    <property type="entry name" value="Vaccinia Virus protein VP39"/>
    <property type="match status" value="2"/>
</dbReference>
<dbReference type="AlphaFoldDB" id="A0A1Q5UBR9"/>
<reference evidence="9 10" key="1">
    <citation type="submission" date="2016-10" db="EMBL/GenBank/DDBJ databases">
        <title>Genome sequence of the ascomycete fungus Penicillium subrubescens.</title>
        <authorList>
            <person name="De Vries R.P."/>
            <person name="Peng M."/>
            <person name="Dilokpimol A."/>
            <person name="Hilden K."/>
            <person name="Makela M.R."/>
            <person name="Grigoriev I."/>
            <person name="Riley R."/>
            <person name="Granchi Z."/>
        </authorList>
    </citation>
    <scope>NUCLEOTIDE SEQUENCE [LARGE SCALE GENOMIC DNA]</scope>
    <source>
        <strain evidence="9 10">CBS 132785</strain>
    </source>
</reference>
<evidence type="ECO:0000256" key="1">
    <source>
        <dbReference type="ARBA" id="ARBA00004969"/>
    </source>
</evidence>
<comment type="caution">
    <text evidence="9">The sequence shown here is derived from an EMBL/GenBank/DDBJ whole genome shotgun (WGS) entry which is preliminary data.</text>
</comment>
<proteinExistence type="predicted"/>
<evidence type="ECO:0000256" key="3">
    <source>
        <dbReference type="ARBA" id="ARBA00022603"/>
    </source>
</evidence>
<evidence type="ECO:0000256" key="5">
    <source>
        <dbReference type="ARBA" id="ARBA00035674"/>
    </source>
</evidence>
<sequence length="489" mass="54840">MTISAEDLFDSIGEKYEDAYVNNPGLEEVIQLALAELKPGSHVLDVGCGTGKPVASQVAHEGHNVYGIDVSQKMVDIASRQVSGRFEKQDMLNFEPKTKFSAIFSVFSMFQLSHIDTYSMMFKYSDWLRPGGLLILGTIPSTSLVKDQSLSDSTGQVFRHVELPFMGRKVIGTVYTEDGWRNLFQKAGFEISVEKFFSFTERQPYKDETQEHYLIIARKVVDHALMGPYPLPNSYRGPHPLSEGSWAPFAERLVRDEFDAVLNLLENNQDVLDVGSGYGKLPIAIAERGGNAYSIEPNAERSSLQMKHAHNVEVRVGSAENIPFPDGRFDAVVAMWVMHYVDDLEKSLREMARVADITNPNARLVVVQGAPDNQLVNLLNDVCAPLSAENSRIDHQGYLLHTAARIFSEHGFGKIETFRVNAFCAFPEEDMMERCQKAAEVLVGFWFKQDPNYEQMKTALIPHLKLHFKDRPHAIGDEVAILSARPVPN</sequence>